<sequence>MEGSLGWRLAAQRPQQQQHIVTVASVQEYSTPNKKKEACMWR</sequence>
<dbReference type="Gramene" id="PVH39109">
    <property type="protein sequence ID" value="PVH39109"/>
    <property type="gene ID" value="PAHAL_5G436500"/>
</dbReference>
<organism evidence="1">
    <name type="scientific">Panicum hallii</name>
    <dbReference type="NCBI Taxonomy" id="206008"/>
    <lineage>
        <taxon>Eukaryota</taxon>
        <taxon>Viridiplantae</taxon>
        <taxon>Streptophyta</taxon>
        <taxon>Embryophyta</taxon>
        <taxon>Tracheophyta</taxon>
        <taxon>Spermatophyta</taxon>
        <taxon>Magnoliopsida</taxon>
        <taxon>Liliopsida</taxon>
        <taxon>Poales</taxon>
        <taxon>Poaceae</taxon>
        <taxon>PACMAD clade</taxon>
        <taxon>Panicoideae</taxon>
        <taxon>Panicodae</taxon>
        <taxon>Paniceae</taxon>
        <taxon>Panicinae</taxon>
        <taxon>Panicum</taxon>
        <taxon>Panicum sect. Panicum</taxon>
    </lineage>
</organism>
<protein>
    <submittedName>
        <fullName evidence="1">Uncharacterized protein</fullName>
    </submittedName>
</protein>
<accession>A0A2T8IN89</accession>
<dbReference type="AlphaFoldDB" id="A0A2T8IN89"/>
<evidence type="ECO:0000313" key="1">
    <source>
        <dbReference type="EMBL" id="PVH39109.1"/>
    </source>
</evidence>
<proteinExistence type="predicted"/>
<dbReference type="Proteomes" id="UP000243499">
    <property type="component" value="Chromosome 5"/>
</dbReference>
<gene>
    <name evidence="1" type="ORF">PAHAL_5G436500</name>
</gene>
<reference evidence="1" key="1">
    <citation type="submission" date="2018-04" db="EMBL/GenBank/DDBJ databases">
        <title>WGS assembly of Panicum hallii.</title>
        <authorList>
            <person name="Lovell J."/>
            <person name="Jenkins J."/>
            <person name="Lowry D."/>
            <person name="Mamidi S."/>
            <person name="Sreedasyam A."/>
            <person name="Weng X."/>
            <person name="Barry K."/>
            <person name="Bonette J."/>
            <person name="Campitelli B."/>
            <person name="Daum C."/>
            <person name="Gordon S."/>
            <person name="Gould B."/>
            <person name="Lipzen A."/>
            <person name="Macqueen A."/>
            <person name="Palacio-Mejia J."/>
            <person name="Plott C."/>
            <person name="Shakirov E."/>
            <person name="Shu S."/>
            <person name="Yoshinaga Y."/>
            <person name="Zane M."/>
            <person name="Rokhsar D."/>
            <person name="Grimwood J."/>
            <person name="Schmutz J."/>
            <person name="Juenger T."/>
        </authorList>
    </citation>
    <scope>NUCLEOTIDE SEQUENCE [LARGE SCALE GENOMIC DNA]</scope>
    <source>
        <strain evidence="1">FIL2</strain>
    </source>
</reference>
<name>A0A2T8IN89_9POAL</name>
<dbReference type="EMBL" id="CM008050">
    <property type="protein sequence ID" value="PVH39109.1"/>
    <property type="molecule type" value="Genomic_DNA"/>
</dbReference>